<protein>
    <submittedName>
        <fullName evidence="1">Uncharacterized protein</fullName>
    </submittedName>
</protein>
<dbReference type="RefSeq" id="WP_015410458.1">
    <property type="nucleotide sequence ID" value="NC_020388.1"/>
</dbReference>
<accession>M1XTE6</accession>
<dbReference type="OrthoDB" id="225412at2157"/>
<evidence type="ECO:0000313" key="1">
    <source>
        <dbReference type="EMBL" id="CCQ37722.1"/>
    </source>
</evidence>
<sequence length="59" mass="6507">MSYRSLTATLTLYRGGTLTLEEAARQSDVPPVELAAELRSRGIPVREEARADVTERTTT</sequence>
<dbReference type="AlphaFoldDB" id="M1XTE6"/>
<dbReference type="GeneID" id="14651966"/>
<dbReference type="HOGENOM" id="CLU_207577_1_0_2"/>
<evidence type="ECO:0000313" key="2">
    <source>
        <dbReference type="Proteomes" id="UP000011867"/>
    </source>
</evidence>
<dbReference type="Pfam" id="PF24001">
    <property type="entry name" value="DUF7317"/>
    <property type="match status" value="1"/>
</dbReference>
<gene>
    <name evidence="1" type="ordered locus">Nmlp_3602</name>
</gene>
<dbReference type="STRING" id="268739.Nmlp_3602"/>
<organism evidence="1 2">
    <name type="scientific">Natronomonas moolapensis (strain DSM 18674 / CECT 7526 / JCM 14361 / 8.8.11)</name>
    <dbReference type="NCBI Taxonomy" id="268739"/>
    <lineage>
        <taxon>Archaea</taxon>
        <taxon>Methanobacteriati</taxon>
        <taxon>Methanobacteriota</taxon>
        <taxon>Stenosarchaea group</taxon>
        <taxon>Halobacteria</taxon>
        <taxon>Halobacteriales</taxon>
        <taxon>Natronomonadaceae</taxon>
        <taxon>Natronomonas</taxon>
    </lineage>
</organism>
<dbReference type="Proteomes" id="UP000011867">
    <property type="component" value="Chromosome"/>
</dbReference>
<dbReference type="EMBL" id="HF582854">
    <property type="protein sequence ID" value="CCQ37722.1"/>
    <property type="molecule type" value="Genomic_DNA"/>
</dbReference>
<dbReference type="eggNOG" id="arCOG11371">
    <property type="taxonomic scope" value="Archaea"/>
</dbReference>
<keyword evidence="2" id="KW-1185">Reference proteome</keyword>
<name>M1XTE6_NATM8</name>
<reference evidence="1 2" key="1">
    <citation type="journal article" date="2013" name="Genome Announc.">
        <title>Genome of the haloarchaeon Natronomonas moolapensis, a neutrophilic member of a previously haloalkaliphilic genus.</title>
        <authorList>
            <person name="Dyall-Smith M.L."/>
            <person name="Pfeiffer F."/>
            <person name="Oberwinkler T."/>
            <person name="Klee K."/>
            <person name="Rampp M."/>
            <person name="Palm P."/>
            <person name="Gross K."/>
            <person name="Schuster S.C."/>
            <person name="Oesterhelt D."/>
        </authorList>
    </citation>
    <scope>NUCLEOTIDE SEQUENCE [LARGE SCALE GENOMIC DNA]</scope>
    <source>
        <strain evidence="2">DSM 18674 / JCM 14361 / 8.8.11</strain>
    </source>
</reference>
<proteinExistence type="predicted"/>
<dbReference type="InterPro" id="IPR055741">
    <property type="entry name" value="DUF7317"/>
</dbReference>
<dbReference type="KEGG" id="nmo:Nmlp_3602"/>